<dbReference type="AlphaFoldDB" id="A0A642UZ94"/>
<dbReference type="VEuPathDB" id="FungiDB:DIURU_000245"/>
<reference evidence="1 2" key="1">
    <citation type="submission" date="2019-07" db="EMBL/GenBank/DDBJ databases">
        <title>Genome assembly of two rare yeast pathogens: Diutina rugosa and Trichomonascus ciferrii.</title>
        <authorList>
            <person name="Mixao V."/>
            <person name="Saus E."/>
            <person name="Hansen A."/>
            <person name="Lass-Flor C."/>
            <person name="Gabaldon T."/>
        </authorList>
    </citation>
    <scope>NUCLEOTIDE SEQUENCE [LARGE SCALE GENOMIC DNA]</scope>
    <source>
        <strain evidence="1 2">CBS 613</strain>
    </source>
</reference>
<accession>A0A642UZ94</accession>
<evidence type="ECO:0000313" key="1">
    <source>
        <dbReference type="EMBL" id="KAA8908276.1"/>
    </source>
</evidence>
<evidence type="ECO:0000313" key="2">
    <source>
        <dbReference type="Proteomes" id="UP000449547"/>
    </source>
</evidence>
<name>A0A642UZ94_DIURU</name>
<gene>
    <name evidence="1" type="ORF">DIURU_000245</name>
</gene>
<sequence length="114" mass="12644">MLALAPQARPPDDEASMARIRQFSRGTCQRLAAAAIDRLATRLQDAAEELVVQTRLPKMPVDSHNFSQRFQNAMRQGATTWYGAVAMTIATEQRAFMVRYEMALDTIFAGQGAP</sequence>
<dbReference type="RefSeq" id="XP_034014961.1">
    <property type="nucleotide sequence ID" value="XM_034155102.1"/>
</dbReference>
<dbReference type="GeneID" id="54778898"/>
<organism evidence="1 2">
    <name type="scientific">Diutina rugosa</name>
    <name type="common">Yeast</name>
    <name type="synonym">Candida rugosa</name>
    <dbReference type="NCBI Taxonomy" id="5481"/>
    <lineage>
        <taxon>Eukaryota</taxon>
        <taxon>Fungi</taxon>
        <taxon>Dikarya</taxon>
        <taxon>Ascomycota</taxon>
        <taxon>Saccharomycotina</taxon>
        <taxon>Pichiomycetes</taxon>
        <taxon>Debaryomycetaceae</taxon>
        <taxon>Diutina</taxon>
    </lineage>
</organism>
<comment type="caution">
    <text evidence="1">The sequence shown here is derived from an EMBL/GenBank/DDBJ whole genome shotgun (WGS) entry which is preliminary data.</text>
</comment>
<dbReference type="EMBL" id="SWFT01000009">
    <property type="protein sequence ID" value="KAA8908276.1"/>
    <property type="molecule type" value="Genomic_DNA"/>
</dbReference>
<proteinExistence type="predicted"/>
<dbReference type="Proteomes" id="UP000449547">
    <property type="component" value="Unassembled WGS sequence"/>
</dbReference>
<protein>
    <submittedName>
        <fullName evidence="1">Uncharacterized protein</fullName>
    </submittedName>
</protein>
<keyword evidence="2" id="KW-1185">Reference proteome</keyword>